<comment type="caution">
    <text evidence="2">The sequence shown here is derived from an EMBL/GenBank/DDBJ whole genome shotgun (WGS) entry which is preliminary data.</text>
</comment>
<feature type="compositionally biased region" description="Low complexity" evidence="1">
    <location>
        <begin position="633"/>
        <end position="646"/>
    </location>
</feature>
<feature type="compositionally biased region" description="Basic and acidic residues" evidence="1">
    <location>
        <begin position="391"/>
        <end position="411"/>
    </location>
</feature>
<proteinExistence type="predicted"/>
<feature type="region of interest" description="Disordered" evidence="1">
    <location>
        <begin position="212"/>
        <end position="234"/>
    </location>
</feature>
<reference evidence="2" key="1">
    <citation type="submission" date="2022-07" db="EMBL/GenBank/DDBJ databases">
        <title>Fungi with potential for degradation of polypropylene.</title>
        <authorList>
            <person name="Gostincar C."/>
        </authorList>
    </citation>
    <scope>NUCLEOTIDE SEQUENCE</scope>
    <source>
        <strain evidence="2">EXF-13308</strain>
    </source>
</reference>
<protein>
    <recommendedName>
        <fullName evidence="4">AT hook domain-containing protein</fullName>
    </recommendedName>
</protein>
<feature type="region of interest" description="Disordered" evidence="1">
    <location>
        <begin position="87"/>
        <end position="167"/>
    </location>
</feature>
<sequence>MAPRNVVLDSDDEGSDFSPVKNDARKDRPGVANEPQGDEPPTVMDAPADRGTDSTNGSFFQGVYEDQRNVVATERIQDIAVAIGDGDALVDRPPAPVSGASQQVKTTNSSSITDPGLNGRRRSKSTARDFANLTQITTPGKKTPGSQPDMWDVPSSPVTGAASGAAAAAQSVKTFSKRKRNQGSTSSVVDLSPNARSVTLETAVTTKDQFTVPMSKRRRSSREETVADASDDVDFLVIPRTAEGSAPTDTARKGDQGSISVVYDTARTVPDIAQDRPSESFYIAPRRLTDSQKLEYQAVLCSSMSEGEVPTPSFPKAEAHQEIGQRSSGDATIAYPTPSRYCSSIPSLPVPLPEDDETPSSLSLTRKKRPSSALDEEPASSPDVIASYTPKAERTRKQKYRREEAEPNDDHQEPEEMGFQTEQRIPVPKRSRSTADLPDTQPPNDAERTCPPENDAVFDDGPPEEQAHLNDGNPEFILISSAQEPLPDTPKPKKRGRKKKHDTTNDAPKPSAMAATVGLESTMPAKRKRGRPKKADARKPNATAPRVTEPAVGTDSPSEVPGGPTDRDGSSAAPQEAETGNVTPKKRGRKKKTQDTRASIHQPEEDVAPSKVLGEVDHNAVSFHELFSTDDGSASSKLAESSTSTDSDSKTINKFRKDTSKEIAKDGTKIGNSPAAGKVPLRVGLSKRSRIAPLLKSLRK</sequence>
<keyword evidence="3" id="KW-1185">Reference proteome</keyword>
<evidence type="ECO:0000313" key="3">
    <source>
        <dbReference type="Proteomes" id="UP001174694"/>
    </source>
</evidence>
<feature type="region of interest" description="Disordered" evidence="1">
    <location>
        <begin position="627"/>
        <end position="681"/>
    </location>
</feature>
<feature type="compositionally biased region" description="Polar residues" evidence="1">
    <location>
        <begin position="132"/>
        <end position="146"/>
    </location>
</feature>
<dbReference type="Proteomes" id="UP001174694">
    <property type="component" value="Unassembled WGS sequence"/>
</dbReference>
<dbReference type="AlphaFoldDB" id="A0AA38VSV2"/>
<organism evidence="2 3">
    <name type="scientific">Pleurostoma richardsiae</name>
    <dbReference type="NCBI Taxonomy" id="41990"/>
    <lineage>
        <taxon>Eukaryota</taxon>
        <taxon>Fungi</taxon>
        <taxon>Dikarya</taxon>
        <taxon>Ascomycota</taxon>
        <taxon>Pezizomycotina</taxon>
        <taxon>Sordariomycetes</taxon>
        <taxon>Sordariomycetidae</taxon>
        <taxon>Calosphaeriales</taxon>
        <taxon>Pleurostomataceae</taxon>
        <taxon>Pleurostoma</taxon>
    </lineage>
</organism>
<accession>A0AA38VSV2</accession>
<gene>
    <name evidence="2" type="ORF">NKR23_g4033</name>
</gene>
<feature type="compositionally biased region" description="Basic and acidic residues" evidence="1">
    <location>
        <begin position="647"/>
        <end position="668"/>
    </location>
</feature>
<feature type="compositionally biased region" description="Basic residues" evidence="1">
    <location>
        <begin position="492"/>
        <end position="501"/>
    </location>
</feature>
<feature type="region of interest" description="Disordered" evidence="1">
    <location>
        <begin position="305"/>
        <end position="613"/>
    </location>
</feature>
<evidence type="ECO:0000313" key="2">
    <source>
        <dbReference type="EMBL" id="KAJ9149821.1"/>
    </source>
</evidence>
<feature type="compositionally biased region" description="Polar residues" evidence="1">
    <location>
        <begin position="99"/>
        <end position="113"/>
    </location>
</feature>
<name>A0AA38VSV2_9PEZI</name>
<evidence type="ECO:0000256" key="1">
    <source>
        <dbReference type="SAM" id="MobiDB-lite"/>
    </source>
</evidence>
<feature type="region of interest" description="Disordered" evidence="1">
    <location>
        <begin position="1"/>
        <end position="60"/>
    </location>
</feature>
<dbReference type="EMBL" id="JANBVO010000009">
    <property type="protein sequence ID" value="KAJ9149821.1"/>
    <property type="molecule type" value="Genomic_DNA"/>
</dbReference>
<evidence type="ECO:0008006" key="4">
    <source>
        <dbReference type="Google" id="ProtNLM"/>
    </source>
</evidence>